<name>A0A5N6GLU6_ASPFL</name>
<proteinExistence type="predicted"/>
<organism evidence="1">
    <name type="scientific">Aspergillus flavus</name>
    <dbReference type="NCBI Taxonomy" id="5059"/>
    <lineage>
        <taxon>Eukaryota</taxon>
        <taxon>Fungi</taxon>
        <taxon>Dikarya</taxon>
        <taxon>Ascomycota</taxon>
        <taxon>Pezizomycotina</taxon>
        <taxon>Eurotiomycetes</taxon>
        <taxon>Eurotiomycetidae</taxon>
        <taxon>Eurotiales</taxon>
        <taxon>Aspergillaceae</taxon>
        <taxon>Aspergillus</taxon>
        <taxon>Aspergillus subgen. Circumdati</taxon>
    </lineage>
</organism>
<dbReference type="VEuPathDB" id="FungiDB:AFLA_003854"/>
<accession>A0A5N6GLU6</accession>
<dbReference type="AlphaFoldDB" id="A0A5N6GLU6"/>
<reference evidence="1" key="1">
    <citation type="submission" date="2019-04" db="EMBL/GenBank/DDBJ databases">
        <title>Friends and foes A comparative genomics study of 23 Aspergillus species from section Flavi.</title>
        <authorList>
            <consortium name="DOE Joint Genome Institute"/>
            <person name="Kjaerbolling I."/>
            <person name="Vesth T."/>
            <person name="Frisvad J.C."/>
            <person name="Nybo J.L."/>
            <person name="Theobald S."/>
            <person name="Kildgaard S."/>
            <person name="Isbrandt T."/>
            <person name="Kuo A."/>
            <person name="Sato A."/>
            <person name="Lyhne E.K."/>
            <person name="Kogle M.E."/>
            <person name="Wiebenga A."/>
            <person name="Kun R.S."/>
            <person name="Lubbers R.J."/>
            <person name="Makela M.R."/>
            <person name="Barry K."/>
            <person name="Chovatia M."/>
            <person name="Clum A."/>
            <person name="Daum C."/>
            <person name="Haridas S."/>
            <person name="He G."/>
            <person name="LaButti K."/>
            <person name="Lipzen A."/>
            <person name="Mondo S."/>
            <person name="Riley R."/>
            <person name="Salamov A."/>
            <person name="Simmons B.A."/>
            <person name="Magnuson J.K."/>
            <person name="Henrissat B."/>
            <person name="Mortensen U.H."/>
            <person name="Larsen T.O."/>
            <person name="Devries R.P."/>
            <person name="Grigoriev I.V."/>
            <person name="Machida M."/>
            <person name="Baker S.E."/>
            <person name="Andersen M.R."/>
        </authorList>
    </citation>
    <scope>NUCLEOTIDE SEQUENCE [LARGE SCALE GENOMIC DNA]</scope>
    <source>
        <strain evidence="1">CBS 121.62</strain>
    </source>
</reference>
<protein>
    <submittedName>
        <fullName evidence="1">Uncharacterized protein</fullName>
    </submittedName>
</protein>
<sequence length="169" mass="18575">MIGSNDIRLGISLTKYYELRRWYEFLPLGGKESQCQCFGPPSSVVLEERCLSVYANGATDNLNYLDWHRSCTRQLLVGATNCLQDVSPNLRGLVLGGATPSTCDGVTAKSFSNCVVANQRPICSPDRASLSLLEIKWSQRSWPHAPNGNTFSPSTLLLLAFFPFAALGR</sequence>
<evidence type="ECO:0000313" key="1">
    <source>
        <dbReference type="EMBL" id="KAB8242474.1"/>
    </source>
</evidence>
<dbReference type="Proteomes" id="UP000325434">
    <property type="component" value="Unassembled WGS sequence"/>
</dbReference>
<gene>
    <name evidence="1" type="ORF">BDV35DRAFT_366291</name>
</gene>
<dbReference type="EMBL" id="ML734663">
    <property type="protein sequence ID" value="KAB8242474.1"/>
    <property type="molecule type" value="Genomic_DNA"/>
</dbReference>